<dbReference type="InterPro" id="IPR000719">
    <property type="entry name" value="Prot_kinase_dom"/>
</dbReference>
<dbReference type="GO" id="GO:0005737">
    <property type="term" value="C:cytoplasm"/>
    <property type="evidence" value="ECO:0007669"/>
    <property type="project" value="TreeGrafter"/>
</dbReference>
<dbReference type="OrthoDB" id="4062651at2759"/>
<dbReference type="PANTHER" id="PTHR24345">
    <property type="entry name" value="SERINE/THREONINE-PROTEIN KINASE PLK"/>
    <property type="match status" value="1"/>
</dbReference>
<evidence type="ECO:0000256" key="3">
    <source>
        <dbReference type="ARBA" id="ARBA00022741"/>
    </source>
</evidence>
<dbReference type="Pfam" id="PF00069">
    <property type="entry name" value="Pkinase"/>
    <property type="match status" value="1"/>
</dbReference>
<keyword evidence="2" id="KW-0808">Transferase</keyword>
<evidence type="ECO:0000313" key="11">
    <source>
        <dbReference type="Proteomes" id="UP000196158"/>
    </source>
</evidence>
<dbReference type="STRING" id="1789683.A0A1X7R0B4"/>
<keyword evidence="4 10" id="KW-0418">Kinase</keyword>
<dbReference type="InterPro" id="IPR000959">
    <property type="entry name" value="POLO_box_dom"/>
</dbReference>
<dbReference type="InterPro" id="IPR011009">
    <property type="entry name" value="Kinase-like_dom_sf"/>
</dbReference>
<keyword evidence="8" id="KW-0472">Membrane</keyword>
<dbReference type="GO" id="GO:0004674">
    <property type="term" value="F:protein serine/threonine kinase activity"/>
    <property type="evidence" value="ECO:0007669"/>
    <property type="project" value="UniProtKB-KW"/>
</dbReference>
<feature type="region of interest" description="Disordered" evidence="7">
    <location>
        <begin position="1"/>
        <end position="30"/>
    </location>
</feature>
<dbReference type="EMBL" id="FXLY01000003">
    <property type="protein sequence ID" value="SMN18919.1"/>
    <property type="molecule type" value="Genomic_DNA"/>
</dbReference>
<proteinExistence type="predicted"/>
<keyword evidence="8" id="KW-0812">Transmembrane</keyword>
<feature type="region of interest" description="Disordered" evidence="7">
    <location>
        <begin position="377"/>
        <end position="398"/>
    </location>
</feature>
<dbReference type="InterPro" id="IPR008271">
    <property type="entry name" value="Ser/Thr_kinase_AS"/>
</dbReference>
<dbReference type="InterPro" id="IPR017441">
    <property type="entry name" value="Protein_kinase_ATP_BS"/>
</dbReference>
<dbReference type="SUPFAM" id="SSF56112">
    <property type="entry name" value="Protein kinase-like (PK-like)"/>
    <property type="match status" value="1"/>
</dbReference>
<feature type="compositionally biased region" description="Polar residues" evidence="7">
    <location>
        <begin position="20"/>
        <end position="30"/>
    </location>
</feature>
<evidence type="ECO:0000259" key="9">
    <source>
        <dbReference type="PROSITE" id="PS50011"/>
    </source>
</evidence>
<dbReference type="SUPFAM" id="SSF82615">
    <property type="entry name" value="Polo-box domain"/>
    <property type="match status" value="1"/>
</dbReference>
<evidence type="ECO:0000313" key="10">
    <source>
        <dbReference type="EMBL" id="SMN18919.1"/>
    </source>
</evidence>
<keyword evidence="5 6" id="KW-0067">ATP-binding</keyword>
<dbReference type="GO" id="GO:0000776">
    <property type="term" value="C:kinetochore"/>
    <property type="evidence" value="ECO:0007669"/>
    <property type="project" value="TreeGrafter"/>
</dbReference>
<dbReference type="GO" id="GO:0005634">
    <property type="term" value="C:nucleus"/>
    <property type="evidence" value="ECO:0007669"/>
    <property type="project" value="TreeGrafter"/>
</dbReference>
<evidence type="ECO:0000256" key="5">
    <source>
        <dbReference type="ARBA" id="ARBA00022840"/>
    </source>
</evidence>
<dbReference type="GO" id="GO:0005524">
    <property type="term" value="F:ATP binding"/>
    <property type="evidence" value="ECO:0007669"/>
    <property type="project" value="UniProtKB-UniRule"/>
</dbReference>
<name>A0A1X7R0B4_9SACH</name>
<protein>
    <submittedName>
        <fullName evidence="10">Similar to Saccharomyces cerevisiae YMR001C CDC5 Polo-like kinase with multiple functions in mitosis and cytokinesis through substrate phosphorylation</fullName>
    </submittedName>
</protein>
<accession>A0A1X7R0B4</accession>
<dbReference type="AlphaFoldDB" id="A0A1X7R0B4"/>
<evidence type="ECO:0000256" key="1">
    <source>
        <dbReference type="ARBA" id="ARBA00022527"/>
    </source>
</evidence>
<dbReference type="PANTHER" id="PTHR24345:SF0">
    <property type="entry name" value="CELL CYCLE SERINE_THREONINE-PROTEIN KINASE CDC5_MSD2"/>
    <property type="match status" value="1"/>
</dbReference>
<dbReference type="Pfam" id="PF00659">
    <property type="entry name" value="POLO_box"/>
    <property type="match status" value="1"/>
</dbReference>
<keyword evidence="3 6" id="KW-0547">Nucleotide-binding</keyword>
<evidence type="ECO:0000256" key="8">
    <source>
        <dbReference type="SAM" id="Phobius"/>
    </source>
</evidence>
<dbReference type="SMART" id="SM00220">
    <property type="entry name" value="S_TKc"/>
    <property type="match status" value="1"/>
</dbReference>
<dbReference type="Proteomes" id="UP000196158">
    <property type="component" value="Unassembled WGS sequence"/>
</dbReference>
<feature type="domain" description="Protein kinase" evidence="9">
    <location>
        <begin position="49"/>
        <end position="330"/>
    </location>
</feature>
<gene>
    <name evidence="10" type="ORF">KASA_0P00341G</name>
</gene>
<evidence type="ECO:0000256" key="6">
    <source>
        <dbReference type="PROSITE-ProRule" id="PRU10141"/>
    </source>
</evidence>
<reference evidence="10 11" key="1">
    <citation type="submission" date="2017-04" db="EMBL/GenBank/DDBJ databases">
        <authorList>
            <person name="Afonso C.L."/>
            <person name="Miller P.J."/>
            <person name="Scott M.A."/>
            <person name="Spackman E."/>
            <person name="Goraichik I."/>
            <person name="Dimitrov K.M."/>
            <person name="Suarez D.L."/>
            <person name="Swayne D.E."/>
        </authorList>
    </citation>
    <scope>NUCLEOTIDE SEQUENCE [LARGE SCALE GENOMIC DNA]</scope>
</reference>
<dbReference type="PROSITE" id="PS00108">
    <property type="entry name" value="PROTEIN_KINASE_ST"/>
    <property type="match status" value="1"/>
</dbReference>
<sequence>MAQLKRKLDIETSPGVPATHSFSQSQHVSNGKRINSQVPIYAKHLVQPYRRIKKIGQGKHSICYEIIHPNGDTYAMKTLPIRDHKFKSNHMSRIINEIEIHKLLSTHNNIATFIEEFQVQHEYVAIVMNYYPNNSIETHFSNGIQLREWEVRKLMTQLLGGVFWIHENDIVHGDLKLGNLLLDEHFNLKICDFGHSFNNCNNEIYTRNFINSTTFISNHNKIIGTPNYLAPEIIERIIKQNTNDNLISFEVDVWAIGVILYVLVVGALPFLDDTLDMMCDKIMNCSIDFPETNRNNFNISNDVVFLIRNILKRNPLERLTIPEIIANKWFQSYFPESFNIYDNLSLDSYENSSMNLQSTLNFKKCLTDSGFSKLMKPIHDNDDNDNNNDNSNNGYDYNERRSTKIDIFKSELTSPRKGSNSLTESFINNNKSVDFRKIRLFLTYLEEHSNAAKLERIQKIKQYQPPTVVFSNPVELETPKNILISHYQLTLERILESEQILLSSGQLCPDNQSNGTQTTFTYVTTKNIDISGANQGLFVYQLSNGDIGTLFPNGHTLLKLSDSNAIWYLVPDHEYGWISKCFDCNNLSIELQEKLNDANIASNLLNTNNNGMNMNGLLTKEPGVEDVFVRNVTTYENNQITMIELSDGSIQFDFDDGDEFSIPLTLSIRNYGESITLLSKVEGIKTLKILDFIQRFECDKSSSHIRDKLIVIKKCLKERNMSLITSLR</sequence>
<keyword evidence="1" id="KW-0723">Serine/threonine-protein kinase</keyword>
<dbReference type="GO" id="GO:0000922">
    <property type="term" value="C:spindle pole"/>
    <property type="evidence" value="ECO:0007669"/>
    <property type="project" value="TreeGrafter"/>
</dbReference>
<keyword evidence="11" id="KW-1185">Reference proteome</keyword>
<dbReference type="Gene3D" id="1.10.510.10">
    <property type="entry name" value="Transferase(Phosphotransferase) domain 1"/>
    <property type="match status" value="1"/>
</dbReference>
<evidence type="ECO:0000256" key="4">
    <source>
        <dbReference type="ARBA" id="ARBA00022777"/>
    </source>
</evidence>
<feature type="binding site" evidence="6">
    <location>
        <position position="77"/>
    </location>
    <ligand>
        <name>ATP</name>
        <dbReference type="ChEBI" id="CHEBI:30616"/>
    </ligand>
</feature>
<feature type="compositionally biased region" description="Basic and acidic residues" evidence="7">
    <location>
        <begin position="1"/>
        <end position="10"/>
    </location>
</feature>
<dbReference type="PROSITE" id="PS00107">
    <property type="entry name" value="PROTEIN_KINASE_ATP"/>
    <property type="match status" value="1"/>
</dbReference>
<dbReference type="GO" id="GO:0007052">
    <property type="term" value="P:mitotic spindle organization"/>
    <property type="evidence" value="ECO:0007669"/>
    <property type="project" value="TreeGrafter"/>
</dbReference>
<organism evidence="10 11">
    <name type="scientific">Maudiozyma saulgeensis</name>
    <dbReference type="NCBI Taxonomy" id="1789683"/>
    <lineage>
        <taxon>Eukaryota</taxon>
        <taxon>Fungi</taxon>
        <taxon>Dikarya</taxon>
        <taxon>Ascomycota</taxon>
        <taxon>Saccharomycotina</taxon>
        <taxon>Saccharomycetes</taxon>
        <taxon>Saccharomycetales</taxon>
        <taxon>Saccharomycetaceae</taxon>
        <taxon>Maudiozyma</taxon>
    </lineage>
</organism>
<evidence type="ECO:0000256" key="2">
    <source>
        <dbReference type="ARBA" id="ARBA00022679"/>
    </source>
</evidence>
<dbReference type="PROSITE" id="PS50011">
    <property type="entry name" value="PROTEIN_KINASE_DOM"/>
    <property type="match status" value="1"/>
</dbReference>
<evidence type="ECO:0000256" key="7">
    <source>
        <dbReference type="SAM" id="MobiDB-lite"/>
    </source>
</evidence>
<feature type="compositionally biased region" description="Low complexity" evidence="7">
    <location>
        <begin position="387"/>
        <end position="396"/>
    </location>
</feature>
<keyword evidence="8" id="KW-1133">Transmembrane helix</keyword>
<feature type="transmembrane region" description="Helical" evidence="8">
    <location>
        <begin position="253"/>
        <end position="271"/>
    </location>
</feature>